<protein>
    <recommendedName>
        <fullName evidence="3">Secreted protein</fullName>
    </recommendedName>
</protein>
<comment type="caution">
    <text evidence="1">The sequence shown here is derived from an EMBL/GenBank/DDBJ whole genome shotgun (WGS) entry which is preliminary data.</text>
</comment>
<evidence type="ECO:0000313" key="1">
    <source>
        <dbReference type="EMBL" id="KAL2799997.1"/>
    </source>
</evidence>
<dbReference type="Proteomes" id="UP001610563">
    <property type="component" value="Unassembled WGS sequence"/>
</dbReference>
<dbReference type="EMBL" id="JBFTWV010000005">
    <property type="protein sequence ID" value="KAL2799997.1"/>
    <property type="molecule type" value="Genomic_DNA"/>
</dbReference>
<name>A0ABR4GM41_9EURO</name>
<sequence>MGVRRNSTSFCLAVLVFVFLAVSGKTRWVPRILEHLRFSPVHLSVCESMTSILSSEWVEWDWGGWIKEKIWRGSPTRSLSDELP</sequence>
<evidence type="ECO:0000313" key="2">
    <source>
        <dbReference type="Proteomes" id="UP001610563"/>
    </source>
</evidence>
<keyword evidence="2" id="KW-1185">Reference proteome</keyword>
<evidence type="ECO:0008006" key="3">
    <source>
        <dbReference type="Google" id="ProtNLM"/>
    </source>
</evidence>
<reference evidence="1 2" key="1">
    <citation type="submission" date="2024-07" db="EMBL/GenBank/DDBJ databases">
        <title>Section-level genome sequencing and comparative genomics of Aspergillus sections Usti and Cavernicolus.</title>
        <authorList>
            <consortium name="Lawrence Berkeley National Laboratory"/>
            <person name="Nybo J.L."/>
            <person name="Vesth T.C."/>
            <person name="Theobald S."/>
            <person name="Frisvad J.C."/>
            <person name="Larsen T.O."/>
            <person name="Kjaerboelling I."/>
            <person name="Rothschild-Mancinelli K."/>
            <person name="Lyhne E.K."/>
            <person name="Kogle M.E."/>
            <person name="Barry K."/>
            <person name="Clum A."/>
            <person name="Na H."/>
            <person name="Ledsgaard L."/>
            <person name="Lin J."/>
            <person name="Lipzen A."/>
            <person name="Kuo A."/>
            <person name="Riley R."/>
            <person name="Mondo S."/>
            <person name="Labutti K."/>
            <person name="Haridas S."/>
            <person name="Pangalinan J."/>
            <person name="Salamov A.A."/>
            <person name="Simmons B.A."/>
            <person name="Magnuson J.K."/>
            <person name="Chen J."/>
            <person name="Drula E."/>
            <person name="Henrissat B."/>
            <person name="Wiebenga A."/>
            <person name="Lubbers R.J."/>
            <person name="Gomes A.C."/>
            <person name="Makela M.R."/>
            <person name="Stajich J."/>
            <person name="Grigoriev I.V."/>
            <person name="Mortensen U.H."/>
            <person name="De Vries R.P."/>
            <person name="Baker S.E."/>
            <person name="Andersen M.R."/>
        </authorList>
    </citation>
    <scope>NUCLEOTIDE SEQUENCE [LARGE SCALE GENOMIC DNA]</scope>
    <source>
        <strain evidence="1 2">CBS 209.92</strain>
    </source>
</reference>
<organism evidence="1 2">
    <name type="scientific">Aspergillus keveii</name>
    <dbReference type="NCBI Taxonomy" id="714993"/>
    <lineage>
        <taxon>Eukaryota</taxon>
        <taxon>Fungi</taxon>
        <taxon>Dikarya</taxon>
        <taxon>Ascomycota</taxon>
        <taxon>Pezizomycotina</taxon>
        <taxon>Eurotiomycetes</taxon>
        <taxon>Eurotiomycetidae</taxon>
        <taxon>Eurotiales</taxon>
        <taxon>Aspergillaceae</taxon>
        <taxon>Aspergillus</taxon>
        <taxon>Aspergillus subgen. Nidulantes</taxon>
    </lineage>
</organism>
<accession>A0ABR4GM41</accession>
<gene>
    <name evidence="1" type="ORF">BJX66DRAFT_211314</name>
</gene>
<proteinExistence type="predicted"/>